<organism evidence="2">
    <name type="scientific">Amphimedon queenslandica</name>
    <name type="common">Sponge</name>
    <dbReference type="NCBI Taxonomy" id="400682"/>
    <lineage>
        <taxon>Eukaryota</taxon>
        <taxon>Metazoa</taxon>
        <taxon>Porifera</taxon>
        <taxon>Demospongiae</taxon>
        <taxon>Heteroscleromorpha</taxon>
        <taxon>Haplosclerida</taxon>
        <taxon>Niphatidae</taxon>
        <taxon>Amphimedon</taxon>
    </lineage>
</organism>
<evidence type="ECO:0000256" key="1">
    <source>
        <dbReference type="SAM" id="SignalP"/>
    </source>
</evidence>
<feature type="chain" id="PRO_5013321900" evidence="1">
    <location>
        <begin position="25"/>
        <end position="76"/>
    </location>
</feature>
<keyword evidence="1" id="KW-0732">Signal</keyword>
<dbReference type="InParanoid" id="A0A1X7SR02"/>
<dbReference type="AlphaFoldDB" id="A0A1X7SR02"/>
<accession>A0A1X7SR02</accession>
<name>A0A1X7SR02_AMPQE</name>
<sequence length="76" mass="8501">MTSFQRMVLVAAVLFMITAHVTDAVKTLCACFFEERCDGYPNMKGYHDGKVCCEYGFDSYECIPLGGDGRPVCREC</sequence>
<feature type="signal peptide" evidence="1">
    <location>
        <begin position="1"/>
        <end position="24"/>
    </location>
</feature>
<evidence type="ECO:0000313" key="2">
    <source>
        <dbReference type="EnsemblMetazoa" id="Aqu2.1.04469_001"/>
    </source>
</evidence>
<proteinExistence type="predicted"/>
<reference evidence="2" key="1">
    <citation type="submission" date="2017-05" db="UniProtKB">
        <authorList>
            <consortium name="EnsemblMetazoa"/>
        </authorList>
    </citation>
    <scope>IDENTIFICATION</scope>
</reference>
<protein>
    <submittedName>
        <fullName evidence="2">Uncharacterized protein</fullName>
    </submittedName>
</protein>
<dbReference type="EnsemblMetazoa" id="Aqu2.1.04469_001">
    <property type="protein sequence ID" value="Aqu2.1.04469_001"/>
    <property type="gene ID" value="Aqu2.1.04469"/>
</dbReference>